<dbReference type="EMBL" id="GL451577">
    <property type="protein sequence ID" value="EFN78967.1"/>
    <property type="molecule type" value="Genomic_DNA"/>
</dbReference>
<keyword evidence="3" id="KW-0539">Nucleus</keyword>
<dbReference type="STRING" id="610380.E2BZ61"/>
<dbReference type="InterPro" id="IPR016024">
    <property type="entry name" value="ARM-type_fold"/>
</dbReference>
<dbReference type="GO" id="GO:0071339">
    <property type="term" value="C:MLL1 complex"/>
    <property type="evidence" value="ECO:0007669"/>
    <property type="project" value="TreeGrafter"/>
</dbReference>
<accession>E2BZ61</accession>
<sequence>MAKGHKHAKRLKSEKAKVKLKSKTNQLPKNLNVTNTSFKAKKIVIREQLKHHDQTEILSTRKLNIKDLLMRFHHHNSTVRGEALKELKEILVQYSIKALHSELGSLLRGIAALSLDKEKNIRRDSLNALNLILESISKKDLLPYFDVLISYLNCAMTHINPYIKEDSLHFLDILLHNCGNMLVKDSHKILPNFVSMICTLHDNKYSGQLTTIPNFKNTNIKWRTKVLERLANMFNHIISEGKIYKATYPKIQVVHNCTRFFPVYSSKLAKSYEIDFNKHADAMSTIGKVLSTEEFIKYIDKLMPLIFDIWLEVCPDGKLENYTYITISNETFLLLKSAIKIIQSIIEYIEYMNTLDHDDYDAKHTKYWFIHKFHQLYMKNFLSKFPYNKVRESTNKPRKCQEDYSGMEFNDNILEENLGICQIHVWFTSITSQKKFSKSIEDHCLSVIKYLNGMICQLMSKYNCLYIIIVISLYIFYVYFFQIQLKTGASMTELCYRN</sequence>
<evidence type="ECO:0000256" key="2">
    <source>
        <dbReference type="ARBA" id="ARBA00006427"/>
    </source>
</evidence>
<dbReference type="FunCoup" id="E2BZ61">
    <property type="interactions" value="506"/>
</dbReference>
<evidence type="ECO:0000259" key="5">
    <source>
        <dbReference type="Pfam" id="PF12333"/>
    </source>
</evidence>
<gene>
    <name evidence="6" type="ORF">EAI_12120</name>
</gene>
<evidence type="ECO:0000256" key="1">
    <source>
        <dbReference type="ARBA" id="ARBA00004123"/>
    </source>
</evidence>
<organism evidence="7">
    <name type="scientific">Harpegnathos saltator</name>
    <name type="common">Jerdon's jumping ant</name>
    <dbReference type="NCBI Taxonomy" id="610380"/>
    <lineage>
        <taxon>Eukaryota</taxon>
        <taxon>Metazoa</taxon>
        <taxon>Ecdysozoa</taxon>
        <taxon>Arthropoda</taxon>
        <taxon>Hexapoda</taxon>
        <taxon>Insecta</taxon>
        <taxon>Pterygota</taxon>
        <taxon>Neoptera</taxon>
        <taxon>Endopterygota</taxon>
        <taxon>Hymenoptera</taxon>
        <taxon>Apocrita</taxon>
        <taxon>Aculeata</taxon>
        <taxon>Formicoidea</taxon>
        <taxon>Formicidae</taxon>
        <taxon>Ponerinae</taxon>
        <taxon>Ponerini</taxon>
        <taxon>Harpegnathos</taxon>
    </lineage>
</organism>
<dbReference type="InParanoid" id="E2BZ61"/>
<dbReference type="Gene3D" id="1.25.10.10">
    <property type="entry name" value="Leucine-rich Repeat Variant"/>
    <property type="match status" value="1"/>
</dbReference>
<comment type="similarity">
    <text evidence="2">Belongs to the IPI1/TEX10 family.</text>
</comment>
<dbReference type="OMA" id="WLEVRPQ"/>
<evidence type="ECO:0000256" key="3">
    <source>
        <dbReference type="ARBA" id="ARBA00023242"/>
    </source>
</evidence>
<dbReference type="AlphaFoldDB" id="E2BZ61"/>
<keyword evidence="4" id="KW-1133">Transmembrane helix</keyword>
<dbReference type="InterPro" id="IPR024679">
    <property type="entry name" value="Ipi1_N"/>
</dbReference>
<reference evidence="6 7" key="1">
    <citation type="journal article" date="2010" name="Science">
        <title>Genomic comparison of the ants Camponotus floridanus and Harpegnathos saltator.</title>
        <authorList>
            <person name="Bonasio R."/>
            <person name="Zhang G."/>
            <person name="Ye C."/>
            <person name="Mutti N.S."/>
            <person name="Fang X."/>
            <person name="Qin N."/>
            <person name="Donahue G."/>
            <person name="Yang P."/>
            <person name="Li Q."/>
            <person name="Li C."/>
            <person name="Zhang P."/>
            <person name="Huang Z."/>
            <person name="Berger S.L."/>
            <person name="Reinberg D."/>
            <person name="Wang J."/>
            <person name="Liebig J."/>
        </authorList>
    </citation>
    <scope>NUCLEOTIDE SEQUENCE [LARGE SCALE GENOMIC DNA]</scope>
    <source>
        <strain evidence="6 7">R22 G/1</strain>
    </source>
</reference>
<dbReference type="Pfam" id="PF12333">
    <property type="entry name" value="Ipi1_N"/>
    <property type="match status" value="1"/>
</dbReference>
<keyword evidence="4" id="KW-0812">Transmembrane</keyword>
<dbReference type="Proteomes" id="UP000008237">
    <property type="component" value="Unassembled WGS sequence"/>
</dbReference>
<evidence type="ECO:0000313" key="6">
    <source>
        <dbReference type="EMBL" id="EFN78967.1"/>
    </source>
</evidence>
<proteinExistence type="inferred from homology"/>
<evidence type="ECO:0000256" key="4">
    <source>
        <dbReference type="SAM" id="Phobius"/>
    </source>
</evidence>
<feature type="domain" description="Pre-rRNA-processing protein Ipi1 N-terminal" evidence="5">
    <location>
        <begin position="140"/>
        <end position="233"/>
    </location>
</feature>
<dbReference type="PANTHER" id="PTHR16056:SF2">
    <property type="entry name" value="TESTIS-EXPRESSED PROTEIN 10"/>
    <property type="match status" value="1"/>
</dbReference>
<evidence type="ECO:0000313" key="7">
    <source>
        <dbReference type="Proteomes" id="UP000008237"/>
    </source>
</evidence>
<keyword evidence="7" id="KW-1185">Reference proteome</keyword>
<name>E2BZ61_HARSA</name>
<keyword evidence="4" id="KW-0472">Membrane</keyword>
<feature type="transmembrane region" description="Helical" evidence="4">
    <location>
        <begin position="465"/>
        <end position="481"/>
    </location>
</feature>
<protein>
    <submittedName>
        <fullName evidence="6">Testis-expressed sequence 10 protein-like protein</fullName>
    </submittedName>
</protein>
<dbReference type="InterPro" id="IPR011989">
    <property type="entry name" value="ARM-like"/>
</dbReference>
<comment type="subcellular location">
    <subcellularLocation>
        <location evidence="1">Nucleus</location>
    </subcellularLocation>
</comment>
<dbReference type="PANTHER" id="PTHR16056">
    <property type="entry name" value="REGULATOR OF MICROTUBULE DYNAMICS PROTEIN"/>
    <property type="match status" value="1"/>
</dbReference>
<dbReference type="SUPFAM" id="SSF48371">
    <property type="entry name" value="ARM repeat"/>
    <property type="match status" value="1"/>
</dbReference>
<dbReference type="OrthoDB" id="361362at2759"/>